<evidence type="ECO:0000256" key="3">
    <source>
        <dbReference type="ARBA" id="ARBA00022448"/>
    </source>
</evidence>
<dbReference type="InterPro" id="IPR002781">
    <property type="entry name" value="TM_pro_TauE-like"/>
</dbReference>
<feature type="transmembrane region" description="Helical" evidence="8">
    <location>
        <begin position="203"/>
        <end position="223"/>
    </location>
</feature>
<keyword evidence="5 8" id="KW-0812">Transmembrane</keyword>
<evidence type="ECO:0000256" key="1">
    <source>
        <dbReference type="ARBA" id="ARBA00004651"/>
    </source>
</evidence>
<dbReference type="Pfam" id="PF01925">
    <property type="entry name" value="TauE"/>
    <property type="match status" value="1"/>
</dbReference>
<feature type="transmembrane region" description="Helical" evidence="8">
    <location>
        <begin position="230"/>
        <end position="248"/>
    </location>
</feature>
<dbReference type="EMBL" id="BAABGM010000016">
    <property type="protein sequence ID" value="GAA4409193.1"/>
    <property type="molecule type" value="Genomic_DNA"/>
</dbReference>
<evidence type="ECO:0000256" key="5">
    <source>
        <dbReference type="ARBA" id="ARBA00022692"/>
    </source>
</evidence>
<keyword evidence="10" id="KW-1185">Reference proteome</keyword>
<name>A0ABP8KL92_9MICO</name>
<comment type="similarity">
    <text evidence="2 8">Belongs to the 4-toluene sulfonate uptake permease (TSUP) (TC 2.A.102) family.</text>
</comment>
<evidence type="ECO:0000313" key="9">
    <source>
        <dbReference type="EMBL" id="GAA4409193.1"/>
    </source>
</evidence>
<sequence>MELASGPAALALMALGALVIGYSKTALGGLAVVAVAIFATVMPAKESTAAILTILIVGDVIACWHYRRDPDWSLIRRLLPAVVPGLLLGTLFLGAIDDEALRRSIGAVLLVLLLLQLGVRWRSGDAPSTVHRHPAAAWAAGSGMGFTTMTANAAGAVMTLYLSAAGIDKRRFVGTSAWFFLIVNLAKVPFSVGLGLLHADDVVRALVLSPAVLVGGLLGYATVRLISQRTFDVAVLLASAFAAGALLVG</sequence>
<comment type="caution">
    <text evidence="9">The sequence shown here is derived from an EMBL/GenBank/DDBJ whole genome shotgun (WGS) entry which is preliminary data.</text>
</comment>
<dbReference type="PANTHER" id="PTHR30269:SF23">
    <property type="entry name" value="MEMBRANE TRANSPORTER PROTEIN YDHB-RELATED"/>
    <property type="match status" value="1"/>
</dbReference>
<dbReference type="PANTHER" id="PTHR30269">
    <property type="entry name" value="TRANSMEMBRANE PROTEIN YFCA"/>
    <property type="match status" value="1"/>
</dbReference>
<dbReference type="RefSeq" id="WP_345206991.1">
    <property type="nucleotide sequence ID" value="NZ_BAABGM010000016.1"/>
</dbReference>
<feature type="transmembrane region" description="Helical" evidence="8">
    <location>
        <begin position="135"/>
        <end position="164"/>
    </location>
</feature>
<proteinExistence type="inferred from homology"/>
<dbReference type="InterPro" id="IPR052017">
    <property type="entry name" value="TSUP"/>
</dbReference>
<accession>A0ABP8KL92</accession>
<keyword evidence="4 8" id="KW-1003">Cell membrane</keyword>
<evidence type="ECO:0000313" key="10">
    <source>
        <dbReference type="Proteomes" id="UP001500945"/>
    </source>
</evidence>
<feature type="transmembrane region" description="Helical" evidence="8">
    <location>
        <begin position="79"/>
        <end position="96"/>
    </location>
</feature>
<comment type="subcellular location">
    <subcellularLocation>
        <location evidence="1 8">Cell membrane</location>
        <topology evidence="1 8">Multi-pass membrane protein</topology>
    </subcellularLocation>
</comment>
<organism evidence="9 10">
    <name type="scientific">Fodinibacter luteus</name>
    <dbReference type="NCBI Taxonomy" id="552064"/>
    <lineage>
        <taxon>Bacteria</taxon>
        <taxon>Bacillati</taxon>
        <taxon>Actinomycetota</taxon>
        <taxon>Actinomycetes</taxon>
        <taxon>Micrococcales</taxon>
        <taxon>Intrasporangiaceae</taxon>
        <taxon>Fodinibacter (ex Wang et al. 2009)</taxon>
    </lineage>
</organism>
<dbReference type="Proteomes" id="UP001500945">
    <property type="component" value="Unassembled WGS sequence"/>
</dbReference>
<evidence type="ECO:0000256" key="4">
    <source>
        <dbReference type="ARBA" id="ARBA00022475"/>
    </source>
</evidence>
<feature type="transmembrane region" description="Helical" evidence="8">
    <location>
        <begin position="105"/>
        <end position="123"/>
    </location>
</feature>
<protein>
    <recommendedName>
        <fullName evidence="8">Probable membrane transporter protein</fullName>
    </recommendedName>
</protein>
<feature type="transmembrane region" description="Helical" evidence="8">
    <location>
        <begin position="176"/>
        <end position="197"/>
    </location>
</feature>
<evidence type="ECO:0000256" key="2">
    <source>
        <dbReference type="ARBA" id="ARBA00009142"/>
    </source>
</evidence>
<feature type="transmembrane region" description="Helical" evidence="8">
    <location>
        <begin position="26"/>
        <end position="42"/>
    </location>
</feature>
<reference evidence="10" key="1">
    <citation type="journal article" date="2019" name="Int. J. Syst. Evol. Microbiol.">
        <title>The Global Catalogue of Microorganisms (GCM) 10K type strain sequencing project: providing services to taxonomists for standard genome sequencing and annotation.</title>
        <authorList>
            <consortium name="The Broad Institute Genomics Platform"/>
            <consortium name="The Broad Institute Genome Sequencing Center for Infectious Disease"/>
            <person name="Wu L."/>
            <person name="Ma J."/>
        </authorList>
    </citation>
    <scope>NUCLEOTIDE SEQUENCE [LARGE SCALE GENOMIC DNA]</scope>
    <source>
        <strain evidence="10">JCM 17809</strain>
    </source>
</reference>
<keyword evidence="7 8" id="KW-0472">Membrane</keyword>
<keyword evidence="6 8" id="KW-1133">Transmembrane helix</keyword>
<keyword evidence="3" id="KW-0813">Transport</keyword>
<evidence type="ECO:0000256" key="7">
    <source>
        <dbReference type="ARBA" id="ARBA00023136"/>
    </source>
</evidence>
<evidence type="ECO:0000256" key="6">
    <source>
        <dbReference type="ARBA" id="ARBA00022989"/>
    </source>
</evidence>
<evidence type="ECO:0000256" key="8">
    <source>
        <dbReference type="RuleBase" id="RU363041"/>
    </source>
</evidence>
<gene>
    <name evidence="9" type="ORF">GCM10023168_27630</name>
</gene>
<feature type="transmembrane region" description="Helical" evidence="8">
    <location>
        <begin position="49"/>
        <end position="67"/>
    </location>
</feature>